<keyword evidence="1" id="KW-0805">Transcription regulation</keyword>
<dbReference type="Pfam" id="PF12833">
    <property type="entry name" value="HTH_18"/>
    <property type="match status" value="1"/>
</dbReference>
<dbReference type="GO" id="GO:0005829">
    <property type="term" value="C:cytosol"/>
    <property type="evidence" value="ECO:0007669"/>
    <property type="project" value="TreeGrafter"/>
</dbReference>
<dbReference type="OrthoDB" id="5582699at2"/>
<dbReference type="SUPFAM" id="SSF46689">
    <property type="entry name" value="Homeodomain-like"/>
    <property type="match status" value="1"/>
</dbReference>
<dbReference type="Pfam" id="PF12625">
    <property type="entry name" value="Arabinose_bd"/>
    <property type="match status" value="1"/>
</dbReference>
<dbReference type="Proteomes" id="UP000276309">
    <property type="component" value="Chromosome"/>
</dbReference>
<dbReference type="InterPro" id="IPR009057">
    <property type="entry name" value="Homeodomain-like_sf"/>
</dbReference>
<dbReference type="PROSITE" id="PS01124">
    <property type="entry name" value="HTH_ARAC_FAMILY_2"/>
    <property type="match status" value="1"/>
</dbReference>
<name>A0A3G2L505_9FLAO</name>
<evidence type="ECO:0000313" key="6">
    <source>
        <dbReference type="EMBL" id="AYN67349.1"/>
    </source>
</evidence>
<accession>A0A3G2L505</accession>
<evidence type="ECO:0000256" key="3">
    <source>
        <dbReference type="ARBA" id="ARBA00023163"/>
    </source>
</evidence>
<keyword evidence="3" id="KW-0804">Transcription</keyword>
<evidence type="ECO:0000256" key="4">
    <source>
        <dbReference type="SAM" id="Coils"/>
    </source>
</evidence>
<dbReference type="EMBL" id="CP032050">
    <property type="protein sequence ID" value="AYN67349.1"/>
    <property type="molecule type" value="Genomic_DNA"/>
</dbReference>
<evidence type="ECO:0000313" key="7">
    <source>
        <dbReference type="Proteomes" id="UP000276309"/>
    </source>
</evidence>
<proteinExistence type="predicted"/>
<dbReference type="PANTHER" id="PTHR47894">
    <property type="entry name" value="HTH-TYPE TRANSCRIPTIONAL REGULATOR GADX"/>
    <property type="match status" value="1"/>
</dbReference>
<dbReference type="AlphaFoldDB" id="A0A3G2L505"/>
<dbReference type="SMART" id="SM00342">
    <property type="entry name" value="HTH_ARAC"/>
    <property type="match status" value="1"/>
</dbReference>
<dbReference type="GO" id="GO:0000976">
    <property type="term" value="F:transcription cis-regulatory region binding"/>
    <property type="evidence" value="ECO:0007669"/>
    <property type="project" value="TreeGrafter"/>
</dbReference>
<feature type="domain" description="HTH araC/xylS-type" evidence="5">
    <location>
        <begin position="226"/>
        <end position="324"/>
    </location>
</feature>
<sequence>MPFVSSSIYIKAIELALREGLSPKLLGEHYPLNKTGTYVPMSSLLEVYELAEENLPPNFGLRQGKQLKTTDYGTLGLSWRTCLQAIDVLRNVRRYMVLVTNEGSIDLREGTSTISLTLDRDIYRKGIKTTIEAPFVMLLDVIKEATGKQIKPVKVCFKHNITNIKDFTEYFGCPVYSKAEENSITFDAETLKITTLKADRFIHDFLTQRMEEEKKELSQKEDELTEEINKILKESMASGIPSLTQIGDYLGISGRTLKRRLSDRDLTFRDLVQKNRKETAISLLSNSSRSIGEIAFLTGFSEQSAFNRAFKKWTGSTPNQYRKAN</sequence>
<dbReference type="KEGG" id="emar:D1013_08210"/>
<keyword evidence="2" id="KW-0238">DNA-binding</keyword>
<evidence type="ECO:0000256" key="2">
    <source>
        <dbReference type="ARBA" id="ARBA00023125"/>
    </source>
</evidence>
<dbReference type="GO" id="GO:0003700">
    <property type="term" value="F:DNA-binding transcription factor activity"/>
    <property type="evidence" value="ECO:0007669"/>
    <property type="project" value="InterPro"/>
</dbReference>
<dbReference type="InterPro" id="IPR018060">
    <property type="entry name" value="HTH_AraC"/>
</dbReference>
<feature type="coiled-coil region" evidence="4">
    <location>
        <begin position="203"/>
        <end position="234"/>
    </location>
</feature>
<dbReference type="InterPro" id="IPR032687">
    <property type="entry name" value="AraC-type_N"/>
</dbReference>
<dbReference type="PRINTS" id="PR00032">
    <property type="entry name" value="HTHARAC"/>
</dbReference>
<reference evidence="6 7" key="1">
    <citation type="submission" date="2018-08" db="EMBL/GenBank/DDBJ databases">
        <title>The reduced genetic potential of extracellular carbohydrate catabolism in Euzebyella marina RN62, a Flavobacteriia bacterium isolated from the hadal water.</title>
        <authorList>
            <person name="Xue C."/>
        </authorList>
    </citation>
    <scope>NUCLEOTIDE SEQUENCE [LARGE SCALE GENOMIC DNA]</scope>
    <source>
        <strain evidence="6 7">RN62</strain>
    </source>
</reference>
<protein>
    <submittedName>
        <fullName evidence="6">Helix-turn-helix domain-containing protein</fullName>
    </submittedName>
</protein>
<dbReference type="RefSeq" id="WP_121848370.1">
    <property type="nucleotide sequence ID" value="NZ_CP032050.1"/>
</dbReference>
<keyword evidence="4" id="KW-0175">Coiled coil</keyword>
<gene>
    <name evidence="6" type="ORF">D1013_08210</name>
</gene>
<evidence type="ECO:0000256" key="1">
    <source>
        <dbReference type="ARBA" id="ARBA00023015"/>
    </source>
</evidence>
<keyword evidence="7" id="KW-1185">Reference proteome</keyword>
<organism evidence="6 7">
    <name type="scientific">Euzebyella marina</name>
    <dbReference type="NCBI Taxonomy" id="1761453"/>
    <lineage>
        <taxon>Bacteria</taxon>
        <taxon>Pseudomonadati</taxon>
        <taxon>Bacteroidota</taxon>
        <taxon>Flavobacteriia</taxon>
        <taxon>Flavobacteriales</taxon>
        <taxon>Flavobacteriaceae</taxon>
        <taxon>Euzebyella</taxon>
    </lineage>
</organism>
<dbReference type="InterPro" id="IPR020449">
    <property type="entry name" value="Tscrpt_reg_AraC-type_HTH"/>
</dbReference>
<evidence type="ECO:0000259" key="5">
    <source>
        <dbReference type="PROSITE" id="PS01124"/>
    </source>
</evidence>
<dbReference type="PANTHER" id="PTHR47894:SF1">
    <property type="entry name" value="HTH-TYPE TRANSCRIPTIONAL REGULATOR VQSM"/>
    <property type="match status" value="1"/>
</dbReference>
<dbReference type="Gene3D" id="1.10.10.60">
    <property type="entry name" value="Homeodomain-like"/>
    <property type="match status" value="1"/>
</dbReference>